<proteinExistence type="predicted"/>
<feature type="chain" id="PRO_5031043125" evidence="1">
    <location>
        <begin position="23"/>
        <end position="104"/>
    </location>
</feature>
<evidence type="ECO:0000313" key="3">
    <source>
        <dbReference type="Proteomes" id="UP000538566"/>
    </source>
</evidence>
<feature type="signal peptide" evidence="1">
    <location>
        <begin position="1"/>
        <end position="22"/>
    </location>
</feature>
<sequence>MKILLAATAAVGLLSAPQIAFAAPAPQTVNISVSADGLDLTRPTDMRRFRNRIADAAAEACDPSDRMITTPMPDYRCRRAAIASVEPMVQELAQAARTGTMARR</sequence>
<evidence type="ECO:0000256" key="1">
    <source>
        <dbReference type="SAM" id="SignalP"/>
    </source>
</evidence>
<dbReference type="NCBIfam" id="TIGR04433">
    <property type="entry name" value="UrcA_uranyl"/>
    <property type="match status" value="1"/>
</dbReference>
<comment type="caution">
    <text evidence="2">The sequence shown here is derived from an EMBL/GenBank/DDBJ whole genome shotgun (WGS) entry which is preliminary data.</text>
</comment>
<name>A0A7W7AC04_9SPHN</name>
<dbReference type="Proteomes" id="UP000538566">
    <property type="component" value="Unassembled WGS sequence"/>
</dbReference>
<accession>A0A7W7AC04</accession>
<keyword evidence="1" id="KW-0732">Signal</keyword>
<dbReference type="EMBL" id="JACHOA010000003">
    <property type="protein sequence ID" value="MBB4613529.1"/>
    <property type="molecule type" value="Genomic_DNA"/>
</dbReference>
<dbReference type="AlphaFoldDB" id="A0A7W7AC04"/>
<organism evidence="2 3">
    <name type="scientific">Novosphingobium taihuense</name>
    <dbReference type="NCBI Taxonomy" id="260085"/>
    <lineage>
        <taxon>Bacteria</taxon>
        <taxon>Pseudomonadati</taxon>
        <taxon>Pseudomonadota</taxon>
        <taxon>Alphaproteobacteria</taxon>
        <taxon>Sphingomonadales</taxon>
        <taxon>Sphingomonadaceae</taxon>
        <taxon>Novosphingobium</taxon>
    </lineage>
</organism>
<dbReference type="OrthoDB" id="7509261at2"/>
<protein>
    <submittedName>
        <fullName evidence="2">UrcA family protein</fullName>
    </submittedName>
</protein>
<dbReference type="RefSeq" id="WP_144907917.1">
    <property type="nucleotide sequence ID" value="NZ_JACHOA010000003.1"/>
</dbReference>
<reference evidence="2 3" key="1">
    <citation type="submission" date="2020-08" db="EMBL/GenBank/DDBJ databases">
        <title>Genomic Encyclopedia of Type Strains, Phase IV (KMG-IV): sequencing the most valuable type-strain genomes for metagenomic binning, comparative biology and taxonomic classification.</title>
        <authorList>
            <person name="Goeker M."/>
        </authorList>
    </citation>
    <scope>NUCLEOTIDE SEQUENCE [LARGE SCALE GENOMIC DNA]</scope>
    <source>
        <strain evidence="2 3">DSM 17507</strain>
    </source>
</reference>
<keyword evidence="3" id="KW-1185">Reference proteome</keyword>
<gene>
    <name evidence="2" type="ORF">GGR37_001804</name>
</gene>
<dbReference type="InterPro" id="IPR030972">
    <property type="entry name" value="UrcA_uranyl"/>
</dbReference>
<evidence type="ECO:0000313" key="2">
    <source>
        <dbReference type="EMBL" id="MBB4613529.1"/>
    </source>
</evidence>